<accession>A0AB37ALY0</accession>
<dbReference type="InterPro" id="IPR021259">
    <property type="entry name" value="DUF2817"/>
</dbReference>
<gene>
    <name evidence="1" type="ORF">C6P99_24820</name>
</gene>
<proteinExistence type="predicted"/>
<dbReference type="EMBL" id="PVFR01000076">
    <property type="protein sequence ID" value="PRE42298.1"/>
    <property type="molecule type" value="Genomic_DNA"/>
</dbReference>
<dbReference type="Gene3D" id="3.40.630.10">
    <property type="entry name" value="Zn peptidases"/>
    <property type="match status" value="1"/>
</dbReference>
<sequence>MVSSLYPLKVGILTMDREANEKAYEQDFSDDYEEAQKSFLTAAKDANATIVSHRHPVDSGPRGEPLYVDVARLGAHDATRALVVLSGTHGVEGYAGSAIQTSVLRSLASAGLPSDVALVMIHAVNPWGFAWKLRTNSANIDLNRNFSGRPLPMHPHYPLLHNVIEHESFAVGRFDELVGDGALMKLALGTQGFLDAFYAGQSDYPSGLFYGGEALTWEAETLCNVIDTELRDFASVSVVDFHTGLGEYGKPHFLIFHPPSSQAFDAACKTWGDGAFLDKGPVAAYQGLLLDAFSQRLGERLLTSVIVEFGTRTRPVMQRAHLIHHLLMRAGPEKLRTNRALHSTYVNSFYPAEPEWRASVVAEGRSIVGAGLVRSCRT</sequence>
<name>A0AB37ALY0_9BURK</name>
<reference evidence="1 2" key="1">
    <citation type="submission" date="2018-03" db="EMBL/GenBank/DDBJ databases">
        <authorList>
            <person name="Nguyen K."/>
            <person name="Fouts D."/>
            <person name="Sutton G."/>
        </authorList>
    </citation>
    <scope>NUCLEOTIDE SEQUENCE [LARGE SCALE GENOMIC DNA]</scope>
    <source>
        <strain evidence="1 2">AU14328</strain>
    </source>
</reference>
<evidence type="ECO:0000313" key="1">
    <source>
        <dbReference type="EMBL" id="PRE42298.1"/>
    </source>
</evidence>
<dbReference type="CDD" id="cd06233">
    <property type="entry name" value="M14-like"/>
    <property type="match status" value="1"/>
</dbReference>
<organism evidence="1 2">
    <name type="scientific">Burkholderia multivorans</name>
    <dbReference type="NCBI Taxonomy" id="87883"/>
    <lineage>
        <taxon>Bacteria</taxon>
        <taxon>Pseudomonadati</taxon>
        <taxon>Pseudomonadota</taxon>
        <taxon>Betaproteobacteria</taxon>
        <taxon>Burkholderiales</taxon>
        <taxon>Burkholderiaceae</taxon>
        <taxon>Burkholderia</taxon>
        <taxon>Burkholderia cepacia complex</taxon>
    </lineage>
</organism>
<comment type="caution">
    <text evidence="1">The sequence shown here is derived from an EMBL/GenBank/DDBJ whole genome shotgun (WGS) entry which is preliminary data.</text>
</comment>
<protein>
    <submittedName>
        <fullName evidence="1">DUF2817 domain-containing protein</fullName>
    </submittedName>
</protein>
<dbReference type="Pfam" id="PF10994">
    <property type="entry name" value="DUF2817"/>
    <property type="match status" value="1"/>
</dbReference>
<evidence type="ECO:0000313" key="2">
    <source>
        <dbReference type="Proteomes" id="UP000237811"/>
    </source>
</evidence>
<dbReference type="Proteomes" id="UP000237811">
    <property type="component" value="Unassembled WGS sequence"/>
</dbReference>
<dbReference type="AlphaFoldDB" id="A0AB37ALY0"/>
<dbReference type="SUPFAM" id="SSF53187">
    <property type="entry name" value="Zn-dependent exopeptidases"/>
    <property type="match status" value="1"/>
</dbReference>